<evidence type="ECO:0000313" key="2">
    <source>
        <dbReference type="Proteomes" id="UP001234297"/>
    </source>
</evidence>
<keyword evidence="2" id="KW-1185">Reference proteome</keyword>
<dbReference type="EMBL" id="CM056809">
    <property type="protein sequence ID" value="KAJ8649501.1"/>
    <property type="molecule type" value="Genomic_DNA"/>
</dbReference>
<proteinExistence type="predicted"/>
<reference evidence="1 2" key="1">
    <citation type="journal article" date="2022" name="Hortic Res">
        <title>A haplotype resolved chromosomal level avocado genome allows analysis of novel avocado genes.</title>
        <authorList>
            <person name="Nath O."/>
            <person name="Fletcher S.J."/>
            <person name="Hayward A."/>
            <person name="Shaw L.M."/>
            <person name="Masouleh A.K."/>
            <person name="Furtado A."/>
            <person name="Henry R.J."/>
            <person name="Mitter N."/>
        </authorList>
    </citation>
    <scope>NUCLEOTIDE SEQUENCE [LARGE SCALE GENOMIC DNA]</scope>
    <source>
        <strain evidence="2">cv. Hass</strain>
    </source>
</reference>
<sequence>MANYAVILSVIFSLFVLSHARTLSNPDVSVTETTPLSIFSESDDKTTQLSFSTDKSDENNELSDTIAAVGIARPLVTPFDGRFRPINRHFPHPNGRGPFPHRCGHHHRHHHHGEHRVEVPYGKDAIGADDMRQIPYGDDMIGADGRPVRQRGFGFHGERHGHMEEEEEEGGVGRWFREILNRF</sequence>
<evidence type="ECO:0000313" key="1">
    <source>
        <dbReference type="EMBL" id="KAJ8649501.1"/>
    </source>
</evidence>
<protein>
    <submittedName>
        <fullName evidence="1">Uncharacterized protein</fullName>
    </submittedName>
</protein>
<organism evidence="1 2">
    <name type="scientific">Persea americana</name>
    <name type="common">Avocado</name>
    <dbReference type="NCBI Taxonomy" id="3435"/>
    <lineage>
        <taxon>Eukaryota</taxon>
        <taxon>Viridiplantae</taxon>
        <taxon>Streptophyta</taxon>
        <taxon>Embryophyta</taxon>
        <taxon>Tracheophyta</taxon>
        <taxon>Spermatophyta</taxon>
        <taxon>Magnoliopsida</taxon>
        <taxon>Magnoliidae</taxon>
        <taxon>Laurales</taxon>
        <taxon>Lauraceae</taxon>
        <taxon>Persea</taxon>
    </lineage>
</organism>
<comment type="caution">
    <text evidence="1">The sequence shown here is derived from an EMBL/GenBank/DDBJ whole genome shotgun (WGS) entry which is preliminary data.</text>
</comment>
<accession>A0ACC2MUZ3</accession>
<dbReference type="Proteomes" id="UP001234297">
    <property type="component" value="Chromosome 1"/>
</dbReference>
<name>A0ACC2MUZ3_PERAE</name>
<gene>
    <name evidence="1" type="ORF">MRB53_002524</name>
</gene>